<dbReference type="RefSeq" id="WP_204716925.1">
    <property type="nucleotide sequence ID" value="NZ_JACJLT010000287.1"/>
</dbReference>
<proteinExistence type="predicted"/>
<comment type="caution">
    <text evidence="3">The sequence shown here is derived from an EMBL/GenBank/DDBJ whole genome shotgun (WGS) entry which is preliminary data.</text>
</comment>
<dbReference type="InterPro" id="IPR027417">
    <property type="entry name" value="P-loop_NTPase"/>
</dbReference>
<reference evidence="3" key="1">
    <citation type="submission" date="2020-08" db="EMBL/GenBank/DDBJ databases">
        <authorList>
            <person name="Cejkova D."/>
            <person name="Kubasova T."/>
            <person name="Jahodarova E."/>
            <person name="Rychlik I."/>
        </authorList>
    </citation>
    <scope>NUCLEOTIDE SEQUENCE</scope>
    <source>
        <strain evidence="3">An425</strain>
    </source>
</reference>
<dbReference type="Gene3D" id="3.40.50.300">
    <property type="entry name" value="P-loop containing nucleotide triphosphate hydrolases"/>
    <property type="match status" value="1"/>
</dbReference>
<dbReference type="Proteomes" id="UP000728968">
    <property type="component" value="Unassembled WGS sequence"/>
</dbReference>
<evidence type="ECO:0000313" key="2">
    <source>
        <dbReference type="EMBL" id="MBM6876318.1"/>
    </source>
</evidence>
<dbReference type="InterPro" id="IPR041685">
    <property type="entry name" value="AAA_GajA/Old/RecF-like"/>
</dbReference>
<sequence length="35" mass="4072">MKIEKLKIQNFRCYENIELELKDNYTVLIGINGAG</sequence>
<evidence type="ECO:0000313" key="4">
    <source>
        <dbReference type="Proteomes" id="UP000728968"/>
    </source>
</evidence>
<evidence type="ECO:0000259" key="1">
    <source>
        <dbReference type="Pfam" id="PF13175"/>
    </source>
</evidence>
<name>A0ABS2G6N2_FUSMR</name>
<dbReference type="SUPFAM" id="SSF52540">
    <property type="entry name" value="P-loop containing nucleoside triphosphate hydrolases"/>
    <property type="match status" value="1"/>
</dbReference>
<dbReference type="EMBL" id="JACJLT010000350">
    <property type="protein sequence ID" value="MBM6876393.1"/>
    <property type="molecule type" value="Genomic_DNA"/>
</dbReference>
<protein>
    <submittedName>
        <fullName evidence="3">AAA family ATPase</fullName>
    </submittedName>
</protein>
<accession>A0ABS2G6N2</accession>
<reference evidence="3 4" key="2">
    <citation type="journal article" date="2021" name="Sci. Rep.">
        <title>The distribution of antibiotic resistance genes in chicken gut microbiota commensals.</title>
        <authorList>
            <person name="Juricova H."/>
            <person name="Matiasovicova J."/>
            <person name="Kubasova T."/>
            <person name="Cejkova D."/>
            <person name="Rychlik I."/>
        </authorList>
    </citation>
    <scope>NUCLEOTIDE SEQUENCE [LARGE SCALE GENOMIC DNA]</scope>
    <source>
        <strain evidence="3 4">An425</strain>
    </source>
</reference>
<keyword evidence="4" id="KW-1185">Reference proteome</keyword>
<feature type="non-terminal residue" evidence="3">
    <location>
        <position position="35"/>
    </location>
</feature>
<dbReference type="Pfam" id="PF13175">
    <property type="entry name" value="AAA_15"/>
    <property type="match status" value="1"/>
</dbReference>
<dbReference type="EMBL" id="JACJLT010000287">
    <property type="protein sequence ID" value="MBM6876318.1"/>
    <property type="molecule type" value="Genomic_DNA"/>
</dbReference>
<organism evidence="3 4">
    <name type="scientific">Fusobacterium mortiferum</name>
    <dbReference type="NCBI Taxonomy" id="850"/>
    <lineage>
        <taxon>Bacteria</taxon>
        <taxon>Fusobacteriati</taxon>
        <taxon>Fusobacteriota</taxon>
        <taxon>Fusobacteriia</taxon>
        <taxon>Fusobacteriales</taxon>
        <taxon>Fusobacteriaceae</taxon>
        <taxon>Fusobacterium</taxon>
    </lineage>
</organism>
<feature type="domain" description="Endonuclease GajA/Old nuclease/RecF-like AAA" evidence="1">
    <location>
        <begin position="1"/>
        <end position="35"/>
    </location>
</feature>
<evidence type="ECO:0000313" key="3">
    <source>
        <dbReference type="EMBL" id="MBM6876393.1"/>
    </source>
</evidence>
<gene>
    <name evidence="2" type="ORF">H6A04_11840</name>
    <name evidence="3" type="ORF">H6A04_12265</name>
</gene>